<dbReference type="AlphaFoldDB" id="A0A9W9YBX7"/>
<feature type="region of interest" description="Disordered" evidence="1">
    <location>
        <begin position="26"/>
        <end position="95"/>
    </location>
</feature>
<dbReference type="EMBL" id="MU827812">
    <property type="protein sequence ID" value="KAJ7323730.1"/>
    <property type="molecule type" value="Genomic_DNA"/>
</dbReference>
<dbReference type="Proteomes" id="UP001163046">
    <property type="component" value="Unassembled WGS sequence"/>
</dbReference>
<reference evidence="2" key="1">
    <citation type="submission" date="2023-01" db="EMBL/GenBank/DDBJ databases">
        <title>Genome assembly of the deep-sea coral Lophelia pertusa.</title>
        <authorList>
            <person name="Herrera S."/>
            <person name="Cordes E."/>
        </authorList>
    </citation>
    <scope>NUCLEOTIDE SEQUENCE</scope>
    <source>
        <strain evidence="2">USNM1676648</strain>
        <tissue evidence="2">Polyp</tissue>
    </source>
</reference>
<proteinExistence type="predicted"/>
<evidence type="ECO:0000256" key="1">
    <source>
        <dbReference type="SAM" id="MobiDB-lite"/>
    </source>
</evidence>
<name>A0A9W9YBX7_9CNID</name>
<accession>A0A9W9YBX7</accession>
<keyword evidence="3" id="KW-1185">Reference proteome</keyword>
<evidence type="ECO:0000313" key="2">
    <source>
        <dbReference type="EMBL" id="KAJ7323730.1"/>
    </source>
</evidence>
<organism evidence="2 3">
    <name type="scientific">Desmophyllum pertusum</name>
    <dbReference type="NCBI Taxonomy" id="174260"/>
    <lineage>
        <taxon>Eukaryota</taxon>
        <taxon>Metazoa</taxon>
        <taxon>Cnidaria</taxon>
        <taxon>Anthozoa</taxon>
        <taxon>Hexacorallia</taxon>
        <taxon>Scleractinia</taxon>
        <taxon>Caryophylliina</taxon>
        <taxon>Caryophylliidae</taxon>
        <taxon>Desmophyllum</taxon>
    </lineage>
</organism>
<gene>
    <name evidence="2" type="ORF">OS493_031148</name>
</gene>
<feature type="compositionally biased region" description="Basic residues" evidence="1">
    <location>
        <begin position="40"/>
        <end position="59"/>
    </location>
</feature>
<feature type="compositionally biased region" description="Basic and acidic residues" evidence="1">
    <location>
        <begin position="26"/>
        <end position="39"/>
    </location>
</feature>
<protein>
    <submittedName>
        <fullName evidence="2">Uncharacterized protein</fullName>
    </submittedName>
</protein>
<sequence length="143" mass="18286">FRRRKKEASVERKVKYGDEGEQLRLRRREERREREEERRRRTKERNRKRKKKERRRRRREEKERRKEEKIEKKREKAKEREKRRKEEREEEEEKARILDYTTWKTPDSKERDFCDTNVGRLRVDTYSSIRGSEFILASRKRCD</sequence>
<feature type="compositionally biased region" description="Basic and acidic residues" evidence="1">
    <location>
        <begin position="60"/>
        <end position="95"/>
    </location>
</feature>
<feature type="non-terminal residue" evidence="2">
    <location>
        <position position="1"/>
    </location>
</feature>
<comment type="caution">
    <text evidence="2">The sequence shown here is derived from an EMBL/GenBank/DDBJ whole genome shotgun (WGS) entry which is preliminary data.</text>
</comment>
<evidence type="ECO:0000313" key="3">
    <source>
        <dbReference type="Proteomes" id="UP001163046"/>
    </source>
</evidence>